<dbReference type="Gene3D" id="1.10.275.10">
    <property type="entry name" value="Fumarase/aspartase (N-terminal domain)"/>
    <property type="match status" value="1"/>
</dbReference>
<dbReference type="InterPro" id="IPR024083">
    <property type="entry name" value="Fumarase/histidase_N"/>
</dbReference>
<evidence type="ECO:0000313" key="5">
    <source>
        <dbReference type="EMBL" id="RKL50877.1"/>
    </source>
</evidence>
<dbReference type="GO" id="GO:0008270">
    <property type="term" value="F:zinc ion binding"/>
    <property type="evidence" value="ECO:0007669"/>
    <property type="project" value="InterPro"/>
</dbReference>
<dbReference type="Gene3D" id="1.10.40.30">
    <property type="entry name" value="Fumarase/aspartase (C-terminal domain)"/>
    <property type="match status" value="1"/>
</dbReference>
<dbReference type="SUPFAM" id="SSF48557">
    <property type="entry name" value="L-aspartase-like"/>
    <property type="match status" value="1"/>
</dbReference>
<dbReference type="InterPro" id="IPR008948">
    <property type="entry name" value="L-Aspartase-like"/>
</dbReference>
<feature type="region of interest" description="Disordered" evidence="3">
    <location>
        <begin position="557"/>
        <end position="600"/>
    </location>
</feature>
<dbReference type="PANTHER" id="PTHR42696">
    <property type="entry name" value="ASPARTATE AMMONIA-LYASE"/>
    <property type="match status" value="1"/>
</dbReference>
<proteinExistence type="predicted"/>
<dbReference type="InterPro" id="IPR036864">
    <property type="entry name" value="Zn2-C6_fun-type_DNA-bd_sf"/>
</dbReference>
<evidence type="ECO:0000313" key="6">
    <source>
        <dbReference type="Proteomes" id="UP000283569"/>
    </source>
</evidence>
<comment type="caution">
    <text evidence="5">The sequence shown here is derived from an EMBL/GenBank/DDBJ whole genome shotgun (WGS) entry which is preliminary data.</text>
</comment>
<dbReference type="InterPro" id="IPR018951">
    <property type="entry name" value="Fumarase_C_C"/>
</dbReference>
<name>A0A420UB17_GIBIN</name>
<dbReference type="PROSITE" id="PS00163">
    <property type="entry name" value="FUMARATE_LYASES"/>
    <property type="match status" value="1"/>
</dbReference>
<dbReference type="CDD" id="cd12148">
    <property type="entry name" value="fungal_TF_MHR"/>
    <property type="match status" value="1"/>
</dbReference>
<dbReference type="GO" id="GO:0005829">
    <property type="term" value="C:cytosol"/>
    <property type="evidence" value="ECO:0007669"/>
    <property type="project" value="TreeGrafter"/>
</dbReference>
<gene>
    <name evidence="5" type="ORF">BFJ72_g330</name>
</gene>
<dbReference type="Gene3D" id="4.10.240.10">
    <property type="entry name" value="Zn(2)-C6 fungal-type DNA-binding domain"/>
    <property type="match status" value="1"/>
</dbReference>
<keyword evidence="1 5" id="KW-0456">Lyase</keyword>
<dbReference type="AlphaFoldDB" id="A0A420UB17"/>
<dbReference type="GO" id="GO:0006099">
    <property type="term" value="P:tricarboxylic acid cycle"/>
    <property type="evidence" value="ECO:0007669"/>
    <property type="project" value="InterPro"/>
</dbReference>
<dbReference type="GO" id="GO:0003677">
    <property type="term" value="F:DNA binding"/>
    <property type="evidence" value="ECO:0007669"/>
    <property type="project" value="InterPro"/>
</dbReference>
<reference evidence="5 6" key="1">
    <citation type="journal article" date="2018" name="Sci. Rep.">
        <title>Characterisation of pathogen-specific regions and novel effector candidates in Fusarium oxysporum f. sp. cepae.</title>
        <authorList>
            <person name="Armitage A.D."/>
            <person name="Taylor A."/>
            <person name="Sobczyk M.K."/>
            <person name="Baxter L."/>
            <person name="Greenfield B.P."/>
            <person name="Bates H.J."/>
            <person name="Wilson F."/>
            <person name="Jackson A.C."/>
            <person name="Ott S."/>
            <person name="Harrison R.J."/>
            <person name="Clarkson J.P."/>
        </authorList>
    </citation>
    <scope>NUCLEOTIDE SEQUENCE [LARGE SCALE GENOMIC DNA]</scope>
    <source>
        <strain evidence="5 6">Fp_A8</strain>
    </source>
</reference>
<evidence type="ECO:0000256" key="1">
    <source>
        <dbReference type="ARBA" id="ARBA00023239"/>
    </source>
</evidence>
<dbReference type="Pfam" id="PF00206">
    <property type="entry name" value="Lyase_1"/>
    <property type="match status" value="1"/>
</dbReference>
<evidence type="ECO:0000259" key="4">
    <source>
        <dbReference type="SMART" id="SM00906"/>
    </source>
</evidence>
<dbReference type="GO" id="GO:0000981">
    <property type="term" value="F:DNA-binding transcription factor activity, RNA polymerase II-specific"/>
    <property type="evidence" value="ECO:0007669"/>
    <property type="project" value="InterPro"/>
</dbReference>
<dbReference type="GO" id="GO:0008797">
    <property type="term" value="F:aspartate ammonia-lyase activity"/>
    <property type="evidence" value="ECO:0007669"/>
    <property type="project" value="TreeGrafter"/>
</dbReference>
<feature type="compositionally biased region" description="Polar residues" evidence="3">
    <location>
        <begin position="557"/>
        <end position="585"/>
    </location>
</feature>
<keyword evidence="2" id="KW-0539">Nucleus</keyword>
<feature type="domain" description="Xylanolytic transcriptional activator regulatory" evidence="4">
    <location>
        <begin position="815"/>
        <end position="888"/>
    </location>
</feature>
<protein>
    <submittedName>
        <fullName evidence="5">Aspartate ammonia-lyase</fullName>
    </submittedName>
</protein>
<dbReference type="GO" id="GO:0006351">
    <property type="term" value="P:DNA-templated transcription"/>
    <property type="evidence" value="ECO:0007669"/>
    <property type="project" value="InterPro"/>
</dbReference>
<sequence>MTVTQIISTVVPSEPKPTNGLLVKGANGHKVTVTIETKRLEKDSLGQLVLPDDVLYGINTFRAIENFPLSGRPIATWPDFIYAFAVIKQAAARANYEVGTITTEQANAISEACEEVKTGVHDKHFAVDMMEGSGGTSTNMNVNEVIANIVAKNSGRALSDYTFVHPNDHVNMGQSTNDAVPSAMKLAVYRAMEGVLDALQGLADAFAVKRLQYSTLLRLGRTCLQDAQPMTYGQALGAHEAVIRRHRQHLSTIRDSFLVLPMGGTAIGTGFGSKSGYKAAVFKHLSSSLRVAVQPCSDAFDGMQNMDTCARLSAELRNTANSLWKIANDMILLSSGPNGGIAEITLPPVQAGSSIMPGKVNPVIPIAVCQVALAITGNDAAVSMACQQGMLEINHYELLVCDRLFDSIQLLKSVSKTFAKRCVEGLIANKETSEKHLLDASALATALVPSLGYAKVSSIVRSALAEERPFLDVVVERGLLRQDDVLGVLERSIKCDRGDPCGPCRRKDIRCSFPTGFKPRAKRQQVAVSDGYESKLDAISQKLDRISLAVDNITSSPQQLQGGSSAAHTAISSQVTPISHASSPSCHVGTGPEKGSDFEGDVTLTTQATFATDFLQQFVDSNQPSQTLPEIKSHLDALRKILAGKEVTADETRLVDTQRILSPQEHDGFQLPPVNLAMMAVQRLRESPRLQLFWRAEFHSISQFVEYLMTVYFGKPTLADLIVTHVGLVSLLHECNNVETEQVLKNEFASQATVCRQNLESILASLPFNMPCTPDYILALFMAVSVSAGKPLRRRVPITQVQSSYHLENCRISLSWNTLAAAVQMCQTLGFTRENLPTPESREAKQRRAKLIFYIHLCDKMLALRLSRPVLIRDGEITINFDALEADRGDGPTPIIAKWARFCSLQGRIYDILYSPGSLLHSDIQRETNARRLAAEMEQLFQTKSLAEVSSRPTQ</sequence>
<dbReference type="Pfam" id="PF10415">
    <property type="entry name" value="FumaraseC_C"/>
    <property type="match status" value="1"/>
</dbReference>
<dbReference type="NCBIfam" id="NF008909">
    <property type="entry name" value="PRK12273.1"/>
    <property type="match status" value="1"/>
</dbReference>
<dbReference type="Pfam" id="PF04082">
    <property type="entry name" value="Fungal_trans"/>
    <property type="match status" value="1"/>
</dbReference>
<dbReference type="Gene3D" id="1.20.200.10">
    <property type="entry name" value="Fumarase/aspartase (Central domain)"/>
    <property type="match status" value="1"/>
</dbReference>
<dbReference type="InterPro" id="IPR051546">
    <property type="entry name" value="Aspartate_Ammonia-Lyase"/>
</dbReference>
<dbReference type="InterPro" id="IPR020557">
    <property type="entry name" value="Fumarate_lyase_CS"/>
</dbReference>
<evidence type="ECO:0000256" key="3">
    <source>
        <dbReference type="SAM" id="MobiDB-lite"/>
    </source>
</evidence>
<dbReference type="InterPro" id="IPR007219">
    <property type="entry name" value="XnlR_reg_dom"/>
</dbReference>
<dbReference type="PANTHER" id="PTHR42696:SF2">
    <property type="entry name" value="ASPARTATE AMMONIA-LYASE"/>
    <property type="match status" value="1"/>
</dbReference>
<dbReference type="EMBL" id="MRDB01000001">
    <property type="protein sequence ID" value="RKL50877.1"/>
    <property type="molecule type" value="Genomic_DNA"/>
</dbReference>
<evidence type="ECO:0000256" key="2">
    <source>
        <dbReference type="ARBA" id="ARBA00023242"/>
    </source>
</evidence>
<dbReference type="Proteomes" id="UP000283569">
    <property type="component" value="Unassembled WGS sequence"/>
</dbReference>
<dbReference type="InterPro" id="IPR022761">
    <property type="entry name" value="Fumarate_lyase_N"/>
</dbReference>
<dbReference type="SMART" id="SM00906">
    <property type="entry name" value="Fungal_trans"/>
    <property type="match status" value="1"/>
</dbReference>
<dbReference type="InterPro" id="IPR000362">
    <property type="entry name" value="Fumarate_lyase_fam"/>
</dbReference>
<organism evidence="5 6">
    <name type="scientific">Gibberella intermedia</name>
    <name type="common">Bulb rot disease fungus</name>
    <name type="synonym">Fusarium proliferatum</name>
    <dbReference type="NCBI Taxonomy" id="948311"/>
    <lineage>
        <taxon>Eukaryota</taxon>
        <taxon>Fungi</taxon>
        <taxon>Dikarya</taxon>
        <taxon>Ascomycota</taxon>
        <taxon>Pezizomycotina</taxon>
        <taxon>Sordariomycetes</taxon>
        <taxon>Hypocreomycetidae</taxon>
        <taxon>Hypocreales</taxon>
        <taxon>Nectriaceae</taxon>
        <taxon>Fusarium</taxon>
        <taxon>Fusarium fujikuroi species complex</taxon>
    </lineage>
</organism>
<accession>A0A420UB17</accession>
<dbReference type="PRINTS" id="PR00149">
    <property type="entry name" value="FUMRATELYASE"/>
</dbReference>
<dbReference type="GO" id="GO:0006531">
    <property type="term" value="P:aspartate metabolic process"/>
    <property type="evidence" value="ECO:0007669"/>
    <property type="project" value="TreeGrafter"/>
</dbReference>